<feature type="compositionally biased region" description="Polar residues" evidence="1">
    <location>
        <begin position="67"/>
        <end position="78"/>
    </location>
</feature>
<feature type="region of interest" description="Disordered" evidence="1">
    <location>
        <begin position="59"/>
        <end position="78"/>
    </location>
</feature>
<keyword evidence="3" id="KW-1185">Reference proteome</keyword>
<dbReference type="Proteomes" id="UP001623348">
    <property type="component" value="Unassembled WGS sequence"/>
</dbReference>
<protein>
    <submittedName>
        <fullName evidence="2">Translocon-associated protein subunit beta</fullName>
    </submittedName>
</protein>
<gene>
    <name evidence="2" type="ORF">GRJ2_002573400</name>
</gene>
<organism evidence="2 3">
    <name type="scientific">Grus japonensis</name>
    <name type="common">Japanese crane</name>
    <name type="synonym">Red-crowned crane</name>
    <dbReference type="NCBI Taxonomy" id="30415"/>
    <lineage>
        <taxon>Eukaryota</taxon>
        <taxon>Metazoa</taxon>
        <taxon>Chordata</taxon>
        <taxon>Craniata</taxon>
        <taxon>Vertebrata</taxon>
        <taxon>Euteleostomi</taxon>
        <taxon>Archelosauria</taxon>
        <taxon>Archosauria</taxon>
        <taxon>Dinosauria</taxon>
        <taxon>Saurischia</taxon>
        <taxon>Theropoda</taxon>
        <taxon>Coelurosauria</taxon>
        <taxon>Aves</taxon>
        <taxon>Neognathae</taxon>
        <taxon>Neoaves</taxon>
        <taxon>Gruiformes</taxon>
        <taxon>Gruidae</taxon>
        <taxon>Grus</taxon>
    </lineage>
</organism>
<evidence type="ECO:0000313" key="2">
    <source>
        <dbReference type="EMBL" id="GAB0201079.1"/>
    </source>
</evidence>
<sequence length="78" mass="8725">MAYLAQEGGRLTGGILAQRESDRRFSPRFLERAVFGVMTLPSVGMPLWYSSERKYDTLKTEEKRAKSNSTSTPGGSKH</sequence>
<comment type="caution">
    <text evidence="2">The sequence shown here is derived from an EMBL/GenBank/DDBJ whole genome shotgun (WGS) entry which is preliminary data.</text>
</comment>
<dbReference type="Pfam" id="PF05753">
    <property type="entry name" value="TRAP_beta"/>
    <property type="match status" value="1"/>
</dbReference>
<name>A0ABC9XU62_GRUJA</name>
<proteinExistence type="predicted"/>
<dbReference type="AlphaFoldDB" id="A0ABC9XU62"/>
<dbReference type="EMBL" id="BAAFJT010000029">
    <property type="protein sequence ID" value="GAB0201079.1"/>
    <property type="molecule type" value="Genomic_DNA"/>
</dbReference>
<reference evidence="2 3" key="1">
    <citation type="submission" date="2024-06" db="EMBL/GenBank/DDBJ databases">
        <title>The draft genome of Grus japonensis, version 3.</title>
        <authorList>
            <person name="Nabeshima K."/>
            <person name="Suzuki S."/>
            <person name="Onuma M."/>
        </authorList>
    </citation>
    <scope>NUCLEOTIDE SEQUENCE [LARGE SCALE GENOMIC DNA]</scope>
    <source>
        <strain evidence="2 3">451A</strain>
    </source>
</reference>
<evidence type="ECO:0000313" key="3">
    <source>
        <dbReference type="Proteomes" id="UP001623348"/>
    </source>
</evidence>
<accession>A0ABC9XU62</accession>
<evidence type="ECO:0000256" key="1">
    <source>
        <dbReference type="SAM" id="MobiDB-lite"/>
    </source>
</evidence>